<dbReference type="Proteomes" id="UP000092462">
    <property type="component" value="Unassembled WGS sequence"/>
</dbReference>
<sequence length="108" mass="11740">MCIISTAQQARPKVNGQIDPLRPQLSKSSRRATAHSPTLDCLVPKGEYFLGGGGFDSSTTGKVAIDLTAGAPKVPGGTIARRCPEVKARRSILQLKYKQNILFDRIFR</sequence>
<dbReference type="EMBL" id="AJVK01012797">
    <property type="status" value="NOT_ANNOTATED_CDS"/>
    <property type="molecule type" value="Genomic_DNA"/>
</dbReference>
<name>A0A1B0GMZ6_PHLPP</name>
<evidence type="ECO:0000256" key="1">
    <source>
        <dbReference type="SAM" id="MobiDB-lite"/>
    </source>
</evidence>
<accession>A0A1B0GMZ6</accession>
<evidence type="ECO:0000313" key="2">
    <source>
        <dbReference type="EnsemblMetazoa" id="PPAI004049-PA"/>
    </source>
</evidence>
<evidence type="ECO:0000313" key="3">
    <source>
        <dbReference type="Proteomes" id="UP000092462"/>
    </source>
</evidence>
<feature type="region of interest" description="Disordered" evidence="1">
    <location>
        <begin position="13"/>
        <end position="36"/>
    </location>
</feature>
<dbReference type="AlphaFoldDB" id="A0A1B0GMZ6"/>
<organism evidence="2 3">
    <name type="scientific">Phlebotomus papatasi</name>
    <name type="common">Sandfly</name>
    <dbReference type="NCBI Taxonomy" id="29031"/>
    <lineage>
        <taxon>Eukaryota</taxon>
        <taxon>Metazoa</taxon>
        <taxon>Ecdysozoa</taxon>
        <taxon>Arthropoda</taxon>
        <taxon>Hexapoda</taxon>
        <taxon>Insecta</taxon>
        <taxon>Pterygota</taxon>
        <taxon>Neoptera</taxon>
        <taxon>Endopterygota</taxon>
        <taxon>Diptera</taxon>
        <taxon>Nematocera</taxon>
        <taxon>Psychodoidea</taxon>
        <taxon>Psychodidae</taxon>
        <taxon>Phlebotomus</taxon>
        <taxon>Phlebotomus</taxon>
    </lineage>
</organism>
<dbReference type="VEuPathDB" id="VectorBase:PPAI004049"/>
<proteinExistence type="predicted"/>
<protein>
    <submittedName>
        <fullName evidence="2">Uncharacterized protein</fullName>
    </submittedName>
</protein>
<dbReference type="EnsemblMetazoa" id="PPAI004049-RA">
    <property type="protein sequence ID" value="PPAI004049-PA"/>
    <property type="gene ID" value="PPAI004049"/>
</dbReference>
<reference evidence="2" key="1">
    <citation type="submission" date="2022-08" db="UniProtKB">
        <authorList>
            <consortium name="EnsemblMetazoa"/>
        </authorList>
    </citation>
    <scope>IDENTIFICATION</scope>
    <source>
        <strain evidence="2">Israel</strain>
    </source>
</reference>
<keyword evidence="3" id="KW-1185">Reference proteome</keyword>